<dbReference type="Pfam" id="PF03151">
    <property type="entry name" value="TPT"/>
    <property type="match status" value="1"/>
</dbReference>
<feature type="transmembrane region" description="Helical" evidence="5">
    <location>
        <begin position="320"/>
        <end position="341"/>
    </location>
</feature>
<feature type="transmembrane region" description="Helical" evidence="5">
    <location>
        <begin position="136"/>
        <end position="157"/>
    </location>
</feature>
<dbReference type="AlphaFoldDB" id="A0ABD1FFG1"/>
<dbReference type="PANTHER" id="PTHR11132">
    <property type="entry name" value="SOLUTE CARRIER FAMILY 35"/>
    <property type="match status" value="1"/>
</dbReference>
<reference evidence="7 8" key="1">
    <citation type="submission" date="2024-05" db="EMBL/GenBank/DDBJ databases">
        <title>Genetic variation in Jamaican populations of the coffee berry borer (Hypothenemus hampei).</title>
        <authorList>
            <person name="Errbii M."/>
            <person name="Myrie A."/>
        </authorList>
    </citation>
    <scope>NUCLEOTIDE SEQUENCE [LARGE SCALE GENOMIC DNA]</scope>
    <source>
        <strain evidence="7">JA-Hopewell-2020-01-JO</strain>
        <tissue evidence="7">Whole body</tissue>
    </source>
</reference>
<evidence type="ECO:0000256" key="1">
    <source>
        <dbReference type="ARBA" id="ARBA00004141"/>
    </source>
</evidence>
<evidence type="ECO:0000259" key="6">
    <source>
        <dbReference type="Pfam" id="PF03151"/>
    </source>
</evidence>
<evidence type="ECO:0000256" key="2">
    <source>
        <dbReference type="ARBA" id="ARBA00022692"/>
    </source>
</evidence>
<evidence type="ECO:0000313" key="7">
    <source>
        <dbReference type="EMBL" id="KAL1517358.1"/>
    </source>
</evidence>
<keyword evidence="3 5" id="KW-1133">Transmembrane helix</keyword>
<feature type="transmembrane region" description="Helical" evidence="5">
    <location>
        <begin position="289"/>
        <end position="314"/>
    </location>
</feature>
<feature type="transmembrane region" description="Helical" evidence="5">
    <location>
        <begin position="264"/>
        <end position="282"/>
    </location>
</feature>
<feature type="transmembrane region" description="Helical" evidence="5">
    <location>
        <begin position="227"/>
        <end position="244"/>
    </location>
</feature>
<dbReference type="Proteomes" id="UP001566132">
    <property type="component" value="Unassembled WGS sequence"/>
</dbReference>
<feature type="transmembrane region" description="Helical" evidence="5">
    <location>
        <begin position="164"/>
        <end position="182"/>
    </location>
</feature>
<comment type="subcellular location">
    <subcellularLocation>
        <location evidence="1">Membrane</location>
        <topology evidence="1">Multi-pass membrane protein</topology>
    </subcellularLocation>
</comment>
<organism evidence="7 8">
    <name type="scientific">Hypothenemus hampei</name>
    <name type="common">Coffee berry borer</name>
    <dbReference type="NCBI Taxonomy" id="57062"/>
    <lineage>
        <taxon>Eukaryota</taxon>
        <taxon>Metazoa</taxon>
        <taxon>Ecdysozoa</taxon>
        <taxon>Arthropoda</taxon>
        <taxon>Hexapoda</taxon>
        <taxon>Insecta</taxon>
        <taxon>Pterygota</taxon>
        <taxon>Neoptera</taxon>
        <taxon>Endopterygota</taxon>
        <taxon>Coleoptera</taxon>
        <taxon>Polyphaga</taxon>
        <taxon>Cucujiformia</taxon>
        <taxon>Curculionidae</taxon>
        <taxon>Scolytinae</taxon>
        <taxon>Hypothenemus</taxon>
    </lineage>
</organism>
<evidence type="ECO:0000256" key="5">
    <source>
        <dbReference type="SAM" id="Phobius"/>
    </source>
</evidence>
<name>A0ABD1FFG1_HYPHA</name>
<protein>
    <recommendedName>
        <fullName evidence="6">Sugar phosphate transporter domain-containing protein</fullName>
    </recommendedName>
</protein>
<keyword evidence="2 5" id="KW-0812">Transmembrane</keyword>
<feature type="domain" description="Sugar phosphate transporter" evidence="6">
    <location>
        <begin position="48"/>
        <end position="336"/>
    </location>
</feature>
<evidence type="ECO:0000256" key="3">
    <source>
        <dbReference type="ARBA" id="ARBA00022989"/>
    </source>
</evidence>
<dbReference type="InterPro" id="IPR004853">
    <property type="entry name" value="Sugar_P_trans_dom"/>
</dbReference>
<feature type="transmembrane region" description="Helical" evidence="5">
    <location>
        <begin position="109"/>
        <end position="130"/>
    </location>
</feature>
<dbReference type="EMBL" id="JBDJPC010000001">
    <property type="protein sequence ID" value="KAL1517358.1"/>
    <property type="molecule type" value="Genomic_DNA"/>
</dbReference>
<comment type="caution">
    <text evidence="7">The sequence shown here is derived from an EMBL/GenBank/DDBJ whole genome shotgun (WGS) entry which is preliminary data.</text>
</comment>
<dbReference type="InterPro" id="IPR050186">
    <property type="entry name" value="TPT_transporter"/>
</dbReference>
<dbReference type="GO" id="GO:0016020">
    <property type="term" value="C:membrane"/>
    <property type="evidence" value="ECO:0007669"/>
    <property type="project" value="UniProtKB-SubCell"/>
</dbReference>
<keyword evidence="4 5" id="KW-0472">Membrane</keyword>
<gene>
    <name evidence="7" type="ORF">ABEB36_001129</name>
</gene>
<evidence type="ECO:0000313" key="8">
    <source>
        <dbReference type="Proteomes" id="UP001566132"/>
    </source>
</evidence>
<proteinExistence type="predicted"/>
<accession>A0ABD1FFG1</accession>
<feature type="transmembrane region" description="Helical" evidence="5">
    <location>
        <begin position="39"/>
        <end position="56"/>
    </location>
</feature>
<feature type="transmembrane region" description="Helical" evidence="5">
    <location>
        <begin position="188"/>
        <end position="207"/>
    </location>
</feature>
<sequence>MFQQRDNVKYTPLDLQDVPQAEQETVEFEPMKRTVCTSSCLWSTIFTGALIGTYYIPSVGLTFYQRWLLQRFPFPLFTILVHMIVKFLLAALIRLCMNRKRSNIGWKEYVIAIAPTGVFSGIDIGFSNWGLELITISLYTMTKSTAIVFILFFSIWFKLEKKSWSLCGIVFMITTGLLLFTYKSTQFNFFGFIILLIASISSGLRWATVQLLLQKSKLGMNNPIDMIYHMQPWMVASVLPFALWNEGSDVVRSCQLFGFVDGHTFLMMSLKVLFGAFIAFFMEFSEVTLVTYTSSLTLAIAGIFKEVFILALAVEMNGDIMSPINVVGLFVCLCGISGHVLHKIRATPQGRPWGRNYDLDNERHELGETLIEDLKILEDSDDDKSDSQVLFDILGREKRYSF</sequence>
<keyword evidence="8" id="KW-1185">Reference proteome</keyword>
<feature type="transmembrane region" description="Helical" evidence="5">
    <location>
        <begin position="76"/>
        <end position="97"/>
    </location>
</feature>
<evidence type="ECO:0000256" key="4">
    <source>
        <dbReference type="ARBA" id="ARBA00023136"/>
    </source>
</evidence>